<dbReference type="Proteomes" id="UP000887566">
    <property type="component" value="Unplaced"/>
</dbReference>
<dbReference type="WBParaSite" id="PSAMB.scaffold22839size470.g38732.t1">
    <property type="protein sequence ID" value="PSAMB.scaffold22839size470.g38732.t1"/>
    <property type="gene ID" value="PSAMB.scaffold22839size470.g38732"/>
</dbReference>
<evidence type="ECO:0000313" key="1">
    <source>
        <dbReference type="Proteomes" id="UP000887566"/>
    </source>
</evidence>
<name>A0A914VQ08_9BILA</name>
<proteinExistence type="predicted"/>
<evidence type="ECO:0000313" key="2">
    <source>
        <dbReference type="WBParaSite" id="PSAMB.scaffold22839size470.g38732.t1"/>
    </source>
</evidence>
<keyword evidence="1" id="KW-1185">Reference proteome</keyword>
<sequence length="52" mass="6058">MEGMMNDGEIDERRRLSQFELSPIIQATDKTFAETREKAQKLAEEEKKKATK</sequence>
<protein>
    <submittedName>
        <fullName evidence="2">Uncharacterized protein</fullName>
    </submittedName>
</protein>
<dbReference type="AlphaFoldDB" id="A0A914VQ08"/>
<organism evidence="1 2">
    <name type="scientific">Plectus sambesii</name>
    <dbReference type="NCBI Taxonomy" id="2011161"/>
    <lineage>
        <taxon>Eukaryota</taxon>
        <taxon>Metazoa</taxon>
        <taxon>Ecdysozoa</taxon>
        <taxon>Nematoda</taxon>
        <taxon>Chromadorea</taxon>
        <taxon>Plectida</taxon>
        <taxon>Plectina</taxon>
        <taxon>Plectoidea</taxon>
        <taxon>Plectidae</taxon>
        <taxon>Plectus</taxon>
    </lineage>
</organism>
<accession>A0A914VQ08</accession>
<reference evidence="2" key="1">
    <citation type="submission" date="2022-11" db="UniProtKB">
        <authorList>
            <consortium name="WormBaseParasite"/>
        </authorList>
    </citation>
    <scope>IDENTIFICATION</scope>
</reference>